<name>Q50088_MYCLR</name>
<dbReference type="EMBL" id="CP029543">
    <property type="protein sequence ID" value="AWV48654.1"/>
    <property type="molecule type" value="Genomic_DNA"/>
</dbReference>
<evidence type="ECO:0000313" key="1">
    <source>
        <dbReference type="EMBL" id="AAA63032.1"/>
    </source>
</evidence>
<organism evidence="1">
    <name type="scientific">Mycobacterium leprae</name>
    <dbReference type="NCBI Taxonomy" id="1769"/>
    <lineage>
        <taxon>Bacteria</taxon>
        <taxon>Bacillati</taxon>
        <taxon>Actinomycetota</taxon>
        <taxon>Actinomycetes</taxon>
        <taxon>Mycobacteriales</taxon>
        <taxon>Mycobacteriaceae</taxon>
        <taxon>Mycobacterium</taxon>
    </lineage>
</organism>
<evidence type="ECO:0000313" key="3">
    <source>
        <dbReference type="Proteomes" id="UP000249682"/>
    </source>
</evidence>
<proteinExistence type="predicted"/>
<dbReference type="AlphaFoldDB" id="Q50088"/>
<reference evidence="1" key="1">
    <citation type="submission" date="1994-09" db="EMBL/GenBank/DDBJ databases">
        <authorList>
            <person name="Robison K."/>
        </authorList>
    </citation>
    <scope>NUCLEOTIDE SEQUENCE</scope>
</reference>
<sequence>MQIISPLAPLSVATHSRIQGITLWLSRFLVVACHHLFVEFLYQAMTYSCALLTQLPTRTSRWRDLAATQRRKINRLLNMAGV</sequence>
<evidence type="ECO:0000313" key="2">
    <source>
        <dbReference type="EMBL" id="AWV48654.1"/>
    </source>
</evidence>
<reference evidence="1" key="2">
    <citation type="submission" date="1995-04" db="EMBL/GenBank/DDBJ databases">
        <authorList>
            <person name="Smith D.R."/>
        </authorList>
    </citation>
    <scope>NUCLEOTIDE SEQUENCE</scope>
</reference>
<gene>
    <name evidence="2" type="ORF">DIJ64_13060</name>
</gene>
<accession>Q50088</accession>
<dbReference type="Proteomes" id="UP000249682">
    <property type="component" value="Chromosome"/>
</dbReference>
<reference evidence="2 3" key="3">
    <citation type="submission" date="2018-05" db="EMBL/GenBank/DDBJ databases">
        <title>Evolution of small genomes with special reference to Mycobacterium leprae.</title>
        <authorList>
            <person name="Mohanty P.S."/>
            <person name="Bansal A.K."/>
            <person name="Gupta U.D."/>
            <person name="Naaz F."/>
            <person name="Dwivedi V.D."/>
            <person name="Singh H."/>
            <person name="Gupta G."/>
            <person name="Sharma S."/>
            <person name="Arora M."/>
        </authorList>
    </citation>
    <scope>NUCLEOTIDE SEQUENCE [LARGE SCALE GENOMIC DNA]</scope>
    <source>
        <strain evidence="2 3">MRHRU-235-G</strain>
    </source>
</reference>
<dbReference type="EMBL" id="U15183">
    <property type="protein sequence ID" value="AAA63032.1"/>
    <property type="molecule type" value="Genomic_DNA"/>
</dbReference>
<protein>
    <submittedName>
        <fullName evidence="1">U1740ad</fullName>
    </submittedName>
</protein>